<feature type="site" description="Contributes to redox potential value" evidence="9">
    <location>
        <position position="31"/>
    </location>
</feature>
<evidence type="ECO:0000256" key="5">
    <source>
        <dbReference type="ARBA" id="ARBA00023157"/>
    </source>
</evidence>
<evidence type="ECO:0000256" key="1">
    <source>
        <dbReference type="ARBA" id="ARBA00008987"/>
    </source>
</evidence>
<evidence type="ECO:0000256" key="3">
    <source>
        <dbReference type="ARBA" id="ARBA00022448"/>
    </source>
</evidence>
<evidence type="ECO:0000313" key="12">
    <source>
        <dbReference type="EMBL" id="HIX58727.1"/>
    </source>
</evidence>
<protein>
    <recommendedName>
        <fullName evidence="2 7">Thioredoxin</fullName>
    </recommendedName>
</protein>
<dbReference type="InterPro" id="IPR013766">
    <property type="entry name" value="Thioredoxin_domain"/>
</dbReference>
<dbReference type="Gene3D" id="3.40.30.10">
    <property type="entry name" value="Glutaredoxin"/>
    <property type="match status" value="1"/>
</dbReference>
<reference evidence="12" key="1">
    <citation type="journal article" date="2021" name="PeerJ">
        <title>Extensive microbial diversity within the chicken gut microbiome revealed by metagenomics and culture.</title>
        <authorList>
            <person name="Gilroy R."/>
            <person name="Ravi A."/>
            <person name="Getino M."/>
            <person name="Pursley I."/>
            <person name="Horton D.L."/>
            <person name="Alikhan N.F."/>
            <person name="Baker D."/>
            <person name="Gharbi K."/>
            <person name="Hall N."/>
            <person name="Watson M."/>
            <person name="Adriaenssens E.M."/>
            <person name="Foster-Nyarko E."/>
            <person name="Jarju S."/>
            <person name="Secka A."/>
            <person name="Antonio M."/>
            <person name="Oren A."/>
            <person name="Chaudhuri R.R."/>
            <person name="La Ragione R."/>
            <person name="Hildebrand F."/>
            <person name="Pallen M.J."/>
        </authorList>
    </citation>
    <scope>NUCLEOTIDE SEQUENCE</scope>
    <source>
        <strain evidence="12">ChiSjej1B19-8411</strain>
    </source>
</reference>
<sequence length="100" mass="11190">MAKQFTTQNFEQEVLQSKTPVLVDFWAAWCMPCQRQGAAIEEMSNEGYAVGKINVDEEPELARRYNVMSIPTLIVFQNGQEVKRMVGLQPKAALVAALGE</sequence>
<dbReference type="PRINTS" id="PR00421">
    <property type="entry name" value="THIOREDOXIN"/>
</dbReference>
<evidence type="ECO:0000256" key="10">
    <source>
        <dbReference type="PIRSR" id="PIRSR000077-4"/>
    </source>
</evidence>
<dbReference type="Proteomes" id="UP000886817">
    <property type="component" value="Unassembled WGS sequence"/>
</dbReference>
<evidence type="ECO:0000256" key="4">
    <source>
        <dbReference type="ARBA" id="ARBA00022982"/>
    </source>
</evidence>
<dbReference type="PANTHER" id="PTHR45663:SF11">
    <property type="entry name" value="GEO12009P1"/>
    <property type="match status" value="1"/>
</dbReference>
<dbReference type="GO" id="GO:0045454">
    <property type="term" value="P:cell redox homeostasis"/>
    <property type="evidence" value="ECO:0007669"/>
    <property type="project" value="TreeGrafter"/>
</dbReference>
<feature type="active site" description="Nucleophile" evidence="9">
    <location>
        <position position="33"/>
    </location>
</feature>
<dbReference type="SUPFAM" id="SSF52833">
    <property type="entry name" value="Thioredoxin-like"/>
    <property type="match status" value="1"/>
</dbReference>
<reference evidence="12" key="2">
    <citation type="submission" date="2021-04" db="EMBL/GenBank/DDBJ databases">
        <authorList>
            <person name="Gilroy R."/>
        </authorList>
    </citation>
    <scope>NUCLEOTIDE SEQUENCE</scope>
    <source>
        <strain evidence="12">ChiSjej1B19-8411</strain>
    </source>
</reference>
<keyword evidence="3" id="KW-0813">Transport</keyword>
<feature type="active site" description="Nucleophile" evidence="9">
    <location>
        <position position="30"/>
    </location>
</feature>
<accession>A0A9D1WIE6</accession>
<evidence type="ECO:0000259" key="11">
    <source>
        <dbReference type="PROSITE" id="PS51352"/>
    </source>
</evidence>
<evidence type="ECO:0000256" key="8">
    <source>
        <dbReference type="PIRNR" id="PIRNR000077"/>
    </source>
</evidence>
<feature type="domain" description="Thioredoxin" evidence="11">
    <location>
        <begin position="1"/>
        <end position="100"/>
    </location>
</feature>
<dbReference type="EMBL" id="DXEX01000077">
    <property type="protein sequence ID" value="HIX58727.1"/>
    <property type="molecule type" value="Genomic_DNA"/>
</dbReference>
<proteinExistence type="inferred from homology"/>
<feature type="site" description="Contributes to redox potential value" evidence="9">
    <location>
        <position position="32"/>
    </location>
</feature>
<dbReference type="FunFam" id="3.40.30.10:FF:000001">
    <property type="entry name" value="Thioredoxin"/>
    <property type="match status" value="1"/>
</dbReference>
<dbReference type="CDD" id="cd02947">
    <property type="entry name" value="TRX_family"/>
    <property type="match status" value="1"/>
</dbReference>
<dbReference type="PANTHER" id="PTHR45663">
    <property type="entry name" value="GEO12009P1"/>
    <property type="match status" value="1"/>
</dbReference>
<keyword evidence="4" id="KW-0249">Electron transport</keyword>
<keyword evidence="5 10" id="KW-1015">Disulfide bond</keyword>
<evidence type="ECO:0000256" key="2">
    <source>
        <dbReference type="ARBA" id="ARBA00020570"/>
    </source>
</evidence>
<dbReference type="GO" id="GO:0005829">
    <property type="term" value="C:cytosol"/>
    <property type="evidence" value="ECO:0007669"/>
    <property type="project" value="TreeGrafter"/>
</dbReference>
<dbReference type="InterPro" id="IPR036249">
    <property type="entry name" value="Thioredoxin-like_sf"/>
</dbReference>
<name>A0A9D1WIE6_9FIRM</name>
<comment type="caution">
    <text evidence="12">The sequence shown here is derived from an EMBL/GenBank/DDBJ whole genome shotgun (WGS) entry which is preliminary data.</text>
</comment>
<feature type="site" description="Deprotonates C-terminal active site Cys" evidence="9">
    <location>
        <position position="24"/>
    </location>
</feature>
<dbReference type="GO" id="GO:0015035">
    <property type="term" value="F:protein-disulfide reductase activity"/>
    <property type="evidence" value="ECO:0007669"/>
    <property type="project" value="UniProtKB-UniRule"/>
</dbReference>
<dbReference type="PIRSF" id="PIRSF000077">
    <property type="entry name" value="Thioredoxin"/>
    <property type="match status" value="1"/>
</dbReference>
<dbReference type="NCBIfam" id="TIGR01068">
    <property type="entry name" value="thioredoxin"/>
    <property type="match status" value="1"/>
</dbReference>
<evidence type="ECO:0000256" key="7">
    <source>
        <dbReference type="NCBIfam" id="TIGR01068"/>
    </source>
</evidence>
<dbReference type="Pfam" id="PF00085">
    <property type="entry name" value="Thioredoxin"/>
    <property type="match status" value="1"/>
</dbReference>
<comment type="similarity">
    <text evidence="1 8">Belongs to the thioredoxin family.</text>
</comment>
<organism evidence="12 13">
    <name type="scientific">Candidatus Blautia gallistercoris</name>
    <dbReference type="NCBI Taxonomy" id="2838490"/>
    <lineage>
        <taxon>Bacteria</taxon>
        <taxon>Bacillati</taxon>
        <taxon>Bacillota</taxon>
        <taxon>Clostridia</taxon>
        <taxon>Lachnospirales</taxon>
        <taxon>Lachnospiraceae</taxon>
        <taxon>Blautia</taxon>
    </lineage>
</organism>
<dbReference type="AlphaFoldDB" id="A0A9D1WIE6"/>
<dbReference type="InterPro" id="IPR005746">
    <property type="entry name" value="Thioredoxin"/>
</dbReference>
<gene>
    <name evidence="12" type="primary">trxA</name>
    <name evidence="12" type="ORF">IAA45_03315</name>
</gene>
<dbReference type="PROSITE" id="PS51352">
    <property type="entry name" value="THIOREDOXIN_2"/>
    <property type="match status" value="1"/>
</dbReference>
<evidence type="ECO:0000313" key="13">
    <source>
        <dbReference type="Proteomes" id="UP000886817"/>
    </source>
</evidence>
<evidence type="ECO:0000256" key="9">
    <source>
        <dbReference type="PIRSR" id="PIRSR000077-1"/>
    </source>
</evidence>
<keyword evidence="6 10" id="KW-0676">Redox-active center</keyword>
<feature type="disulfide bond" description="Redox-active" evidence="10">
    <location>
        <begin position="30"/>
        <end position="33"/>
    </location>
</feature>
<evidence type="ECO:0000256" key="6">
    <source>
        <dbReference type="ARBA" id="ARBA00023284"/>
    </source>
</evidence>